<evidence type="ECO:0000256" key="2">
    <source>
        <dbReference type="SAM" id="Phobius"/>
    </source>
</evidence>
<dbReference type="PANTHER" id="PTHR47723">
    <property type="entry name" value="OS05G0353850 PROTEIN"/>
    <property type="match status" value="1"/>
</dbReference>
<dbReference type="Gene3D" id="3.30.420.10">
    <property type="entry name" value="Ribonuclease H-like superfamily/Ribonuclease H"/>
    <property type="match status" value="1"/>
</dbReference>
<dbReference type="InterPro" id="IPR036397">
    <property type="entry name" value="RNaseH_sf"/>
</dbReference>
<comment type="caution">
    <text evidence="4">The sequence shown here is derived from an EMBL/GenBank/DDBJ whole genome shotgun (WGS) entry which is preliminary data.</text>
</comment>
<organism evidence="4 5">
    <name type="scientific">Flemingia macrophylla</name>
    <dbReference type="NCBI Taxonomy" id="520843"/>
    <lineage>
        <taxon>Eukaryota</taxon>
        <taxon>Viridiplantae</taxon>
        <taxon>Streptophyta</taxon>
        <taxon>Embryophyta</taxon>
        <taxon>Tracheophyta</taxon>
        <taxon>Spermatophyta</taxon>
        <taxon>Magnoliopsida</taxon>
        <taxon>eudicotyledons</taxon>
        <taxon>Gunneridae</taxon>
        <taxon>Pentapetalae</taxon>
        <taxon>rosids</taxon>
        <taxon>fabids</taxon>
        <taxon>Fabales</taxon>
        <taxon>Fabaceae</taxon>
        <taxon>Papilionoideae</taxon>
        <taxon>50 kb inversion clade</taxon>
        <taxon>NPAAA clade</taxon>
        <taxon>indigoferoid/millettioid clade</taxon>
        <taxon>Phaseoleae</taxon>
        <taxon>Flemingia</taxon>
    </lineage>
</organism>
<reference evidence="4 5" key="1">
    <citation type="submission" date="2024-08" db="EMBL/GenBank/DDBJ databases">
        <title>Insights into the chromosomal genome structure of Flemingia macrophylla.</title>
        <authorList>
            <person name="Ding Y."/>
            <person name="Zhao Y."/>
            <person name="Bi W."/>
            <person name="Wu M."/>
            <person name="Zhao G."/>
            <person name="Gong Y."/>
            <person name="Li W."/>
            <person name="Zhang P."/>
        </authorList>
    </citation>
    <scope>NUCLEOTIDE SEQUENCE [LARGE SCALE GENOMIC DNA]</scope>
    <source>
        <strain evidence="4">DYQJB</strain>
        <tissue evidence="4">Leaf</tissue>
    </source>
</reference>
<proteinExistence type="predicted"/>
<feature type="region of interest" description="Disordered" evidence="1">
    <location>
        <begin position="48"/>
        <end position="71"/>
    </location>
</feature>
<dbReference type="InterPro" id="IPR012337">
    <property type="entry name" value="RNaseH-like_sf"/>
</dbReference>
<dbReference type="InterPro" id="IPR002156">
    <property type="entry name" value="RNaseH_domain"/>
</dbReference>
<name>A0ABD1NNA2_9FABA</name>
<sequence length="249" mass="27314">MSGGHDGDGGWGSGFLKLAGIAAASVALAAGVIYLLSSAAAAKAPLAAHRDRPRAHQDDHNVPNNSSHHVELTGRWKKPEIGWVKVNVDSGRDYVEASAGCGGVVRDASGEWLLGFGRKLDPKYKAHETELQAILTGLELAWKMNVRKVVVESDCEPALSMVKKGLEFNLQRREREVVERIRKLLFDSKWEVKLVYVDSSANRVANRLVKVAREFPSLQLIEFPSPPDHICNMLISLDKNNDDGHVYAG</sequence>
<keyword evidence="2" id="KW-0812">Transmembrane</keyword>
<feature type="domain" description="RNase H type-1" evidence="3">
    <location>
        <begin position="89"/>
        <end position="211"/>
    </location>
</feature>
<protein>
    <recommendedName>
        <fullName evidence="3">RNase H type-1 domain-containing protein</fullName>
    </recommendedName>
</protein>
<dbReference type="SUPFAM" id="SSF53098">
    <property type="entry name" value="Ribonuclease H-like"/>
    <property type="match status" value="1"/>
</dbReference>
<keyword evidence="5" id="KW-1185">Reference proteome</keyword>
<accession>A0ABD1NNA2</accession>
<dbReference type="CDD" id="cd06222">
    <property type="entry name" value="RNase_H_like"/>
    <property type="match status" value="1"/>
</dbReference>
<dbReference type="AlphaFoldDB" id="A0ABD1NNA2"/>
<evidence type="ECO:0000256" key="1">
    <source>
        <dbReference type="SAM" id="MobiDB-lite"/>
    </source>
</evidence>
<dbReference type="InterPro" id="IPR053151">
    <property type="entry name" value="RNase_H-like"/>
</dbReference>
<dbReference type="InterPro" id="IPR044730">
    <property type="entry name" value="RNase_H-like_dom_plant"/>
</dbReference>
<evidence type="ECO:0000259" key="3">
    <source>
        <dbReference type="Pfam" id="PF13456"/>
    </source>
</evidence>
<dbReference type="Pfam" id="PF13456">
    <property type="entry name" value="RVT_3"/>
    <property type="match status" value="1"/>
</dbReference>
<evidence type="ECO:0000313" key="4">
    <source>
        <dbReference type="EMBL" id="KAL2349112.1"/>
    </source>
</evidence>
<feature type="transmembrane region" description="Helical" evidence="2">
    <location>
        <begin position="15"/>
        <end position="36"/>
    </location>
</feature>
<dbReference type="Proteomes" id="UP001603857">
    <property type="component" value="Unassembled WGS sequence"/>
</dbReference>
<keyword evidence="2" id="KW-1133">Transmembrane helix</keyword>
<keyword evidence="2" id="KW-0472">Membrane</keyword>
<feature type="compositionally biased region" description="Basic and acidic residues" evidence="1">
    <location>
        <begin position="48"/>
        <end position="61"/>
    </location>
</feature>
<dbReference type="EMBL" id="JBGMDY010000001">
    <property type="protein sequence ID" value="KAL2349112.1"/>
    <property type="molecule type" value="Genomic_DNA"/>
</dbReference>
<dbReference type="PANTHER" id="PTHR47723:SF19">
    <property type="entry name" value="POLYNUCLEOTIDYL TRANSFERASE, RIBONUCLEASE H-LIKE SUPERFAMILY PROTEIN"/>
    <property type="match status" value="1"/>
</dbReference>
<gene>
    <name evidence="4" type="ORF">Fmac_003112</name>
</gene>
<evidence type="ECO:0000313" key="5">
    <source>
        <dbReference type="Proteomes" id="UP001603857"/>
    </source>
</evidence>